<dbReference type="KEGG" id="llp:GH975_10025"/>
<evidence type="ECO:0000256" key="2">
    <source>
        <dbReference type="ARBA" id="ARBA00022723"/>
    </source>
</evidence>
<name>A0A5Q2QCN8_9GAMM</name>
<dbReference type="RefSeq" id="WP_153714387.1">
    <property type="nucleotide sequence ID" value="NZ_CP045871.1"/>
</dbReference>
<keyword evidence="2 5" id="KW-0479">Metal-binding</keyword>
<dbReference type="SUPFAM" id="SSF56524">
    <property type="entry name" value="Oxidoreductase molybdopterin-binding domain"/>
    <property type="match status" value="1"/>
</dbReference>
<dbReference type="Gene3D" id="3.90.420.10">
    <property type="entry name" value="Oxidoreductase, molybdopterin-binding domain"/>
    <property type="match status" value="1"/>
</dbReference>
<accession>A0A5Q2QCN8</accession>
<feature type="binding site" evidence="5">
    <location>
        <position position="80"/>
    </location>
    <ligand>
        <name>Mo-molybdopterin</name>
        <dbReference type="ChEBI" id="CHEBI:71302"/>
    </ligand>
</feature>
<comment type="similarity">
    <text evidence="5">Belongs to the MsrP family.</text>
</comment>
<dbReference type="PANTHER" id="PTHR43032">
    <property type="entry name" value="PROTEIN-METHIONINE-SULFOXIDE REDUCTASE"/>
    <property type="match status" value="1"/>
</dbReference>
<dbReference type="EC" id="1.8.5.-" evidence="5"/>
<comment type="cofactor">
    <cofactor evidence="5">
        <name>Mo-molybdopterin</name>
        <dbReference type="ChEBI" id="CHEBI:71302"/>
    </cofactor>
    <text evidence="5">Binds 1 Mo-molybdopterin (Mo-MPT) cofactor per subunit.</text>
</comment>
<dbReference type="GO" id="GO:0046872">
    <property type="term" value="F:metal ion binding"/>
    <property type="evidence" value="ECO:0007669"/>
    <property type="project" value="UniProtKB-KW"/>
</dbReference>
<keyword evidence="3 5" id="KW-0732">Signal</keyword>
<keyword evidence="4 5" id="KW-0560">Oxidoreductase</keyword>
<dbReference type="GO" id="GO:0016672">
    <property type="term" value="F:oxidoreductase activity, acting on a sulfur group of donors, quinone or similar compound as acceptor"/>
    <property type="evidence" value="ECO:0007669"/>
    <property type="project" value="UniProtKB-UniRule"/>
</dbReference>
<dbReference type="PANTHER" id="PTHR43032:SF3">
    <property type="entry name" value="PROTEIN-METHIONINE-SULFOXIDE REDUCTASE CATALYTIC SUBUNIT MSRP"/>
    <property type="match status" value="1"/>
</dbReference>
<comment type="catalytic activity">
    <reaction evidence="5">
        <text>L-methionyl-[protein] + a quinone + H2O = L-methionyl-(S)-S-oxide-[protein] + a quinol</text>
        <dbReference type="Rhea" id="RHEA:51292"/>
        <dbReference type="Rhea" id="RHEA-COMP:12313"/>
        <dbReference type="Rhea" id="RHEA-COMP:12315"/>
        <dbReference type="ChEBI" id="CHEBI:15377"/>
        <dbReference type="ChEBI" id="CHEBI:16044"/>
        <dbReference type="ChEBI" id="CHEBI:24646"/>
        <dbReference type="ChEBI" id="CHEBI:44120"/>
        <dbReference type="ChEBI" id="CHEBI:132124"/>
    </reaction>
</comment>
<sequence>MAQQQPLPSEITPPEIWHRRKVIMAGLGAGLSLTALSAKSADAPIDYPGPDWLQPAIAGHQADPGSRDALTPYDVATRYNNFYEFGTDKSDPAKNAQDFVTDPWRVTVSGAANNIGEFDLEAIIRGLALEERITRFRCVEAWSMVLPFIGVPLSKVLSQFDPTGDAKYVAFETLVDPEQMPGQRSRFSTIQWPYQEGLRMDEAMHDLCFLAVGMYGQALPPQNGAPVRLVVPWKYGFKSIKSIVSIRFSETQPATAWNQIQPQEYGFYSNVNPQVSHPRWSQASERVLTGSLFPKRQDTLMFNGYADEVASLYAGMDLKANF</sequence>
<gene>
    <name evidence="5 7" type="primary">msrP</name>
    <name evidence="7" type="ORF">GH975_10025</name>
</gene>
<evidence type="ECO:0000313" key="8">
    <source>
        <dbReference type="Proteomes" id="UP000388235"/>
    </source>
</evidence>
<comment type="subunit">
    <text evidence="5">Heterodimer of a catalytic subunit (MsrP) and a heme-binding subunit (MsrQ).</text>
</comment>
<dbReference type="InterPro" id="IPR000572">
    <property type="entry name" value="OxRdtase_Mopterin-bd_dom"/>
</dbReference>
<dbReference type="NCBIfam" id="NF003767">
    <property type="entry name" value="PRK05363.1"/>
    <property type="match status" value="1"/>
</dbReference>
<feature type="binding site" evidence="5">
    <location>
        <begin position="239"/>
        <end position="241"/>
    </location>
    <ligand>
        <name>Mo-molybdopterin</name>
        <dbReference type="ChEBI" id="CHEBI:71302"/>
    </ligand>
</feature>
<feature type="binding site" evidence="5">
    <location>
        <position position="173"/>
    </location>
    <ligand>
        <name>Mo-molybdopterin</name>
        <dbReference type="ChEBI" id="CHEBI:71302"/>
    </ligand>
</feature>
<feature type="binding site" evidence="5">
    <location>
        <position position="223"/>
    </location>
    <ligand>
        <name>Mo-molybdopterin</name>
        <dbReference type="ChEBI" id="CHEBI:71302"/>
    </ligand>
</feature>
<organism evidence="7 8">
    <name type="scientific">Litorivicinus lipolyticus</name>
    <dbReference type="NCBI Taxonomy" id="418701"/>
    <lineage>
        <taxon>Bacteria</taxon>
        <taxon>Pseudomonadati</taxon>
        <taxon>Pseudomonadota</taxon>
        <taxon>Gammaproteobacteria</taxon>
        <taxon>Oceanospirillales</taxon>
        <taxon>Litorivicinaceae</taxon>
        <taxon>Litorivicinus</taxon>
    </lineage>
</organism>
<feature type="binding site" evidence="5">
    <location>
        <position position="138"/>
    </location>
    <ligand>
        <name>Mo-molybdopterin</name>
        <dbReference type="ChEBI" id="CHEBI:71302"/>
    </ligand>
    <ligandPart>
        <name>Mo</name>
        <dbReference type="ChEBI" id="CHEBI:28685"/>
    </ligandPart>
</feature>
<evidence type="ECO:0000259" key="6">
    <source>
        <dbReference type="Pfam" id="PF00174"/>
    </source>
</evidence>
<evidence type="ECO:0000256" key="4">
    <source>
        <dbReference type="ARBA" id="ARBA00023002"/>
    </source>
</evidence>
<dbReference type="Proteomes" id="UP000388235">
    <property type="component" value="Chromosome"/>
</dbReference>
<keyword evidence="8" id="KW-1185">Reference proteome</keyword>
<dbReference type="AlphaFoldDB" id="A0A5Q2QCN8"/>
<dbReference type="InterPro" id="IPR036374">
    <property type="entry name" value="OxRdtase_Mopterin-bd_sf"/>
</dbReference>
<protein>
    <recommendedName>
        <fullName evidence="5">Protein-methionine-sulfoxide reductase catalytic subunit MsrP</fullName>
        <ecNumber evidence="5">1.8.5.-</ecNumber>
    </recommendedName>
</protein>
<dbReference type="InterPro" id="IPR022867">
    <property type="entry name" value="MsrP"/>
</dbReference>
<feature type="binding site" evidence="5">
    <location>
        <begin position="83"/>
        <end position="84"/>
    </location>
    <ligand>
        <name>Mo-molybdopterin</name>
        <dbReference type="ChEBI" id="CHEBI:71302"/>
    </ligand>
</feature>
<evidence type="ECO:0000313" key="7">
    <source>
        <dbReference type="EMBL" id="QGG80884.1"/>
    </source>
</evidence>
<dbReference type="EMBL" id="CP045871">
    <property type="protein sequence ID" value="QGG80884.1"/>
    <property type="molecule type" value="Genomic_DNA"/>
</dbReference>
<evidence type="ECO:0000256" key="5">
    <source>
        <dbReference type="HAMAP-Rule" id="MF_01206"/>
    </source>
</evidence>
<dbReference type="OrthoDB" id="9795587at2"/>
<evidence type="ECO:0000256" key="1">
    <source>
        <dbReference type="ARBA" id="ARBA00022505"/>
    </source>
</evidence>
<comment type="function">
    <text evidence="5">Part of the MsrPQ system that repairs oxidized periplasmic proteins containing methionine sulfoxide residues (Met-O), using respiratory chain electrons. Thus protects these proteins from oxidative-stress damage caused by reactive species of oxygen and chlorine generated by the host defense mechanisms. MsrPQ is essential for the maintenance of envelope integrity under bleach stress, rescuing a wide series of structurally unrelated periplasmic proteins from methionine oxidation. The catalytic subunit MsrP is non-stereospecific, being able to reduce both (R-) and (S-) diastereoisomers of methionine sulfoxide.</text>
</comment>
<feature type="binding site" evidence="5">
    <location>
        <position position="228"/>
    </location>
    <ligand>
        <name>Mo-molybdopterin</name>
        <dbReference type="ChEBI" id="CHEBI:71302"/>
    </ligand>
</feature>
<dbReference type="HAMAP" id="MF_01206">
    <property type="entry name" value="MsrP"/>
    <property type="match status" value="1"/>
</dbReference>
<proteinExistence type="inferred from homology"/>
<reference evidence="7 8" key="1">
    <citation type="submission" date="2019-11" db="EMBL/GenBank/DDBJ databases">
        <authorList>
            <person name="Khan S.A."/>
            <person name="Jeon C.O."/>
            <person name="Chun B.H."/>
        </authorList>
    </citation>
    <scope>NUCLEOTIDE SEQUENCE [LARGE SCALE GENOMIC DNA]</scope>
    <source>
        <strain evidence="7 8">IMCC 1097</strain>
    </source>
</reference>
<keyword evidence="1 5" id="KW-0500">Molybdenum</keyword>
<dbReference type="Pfam" id="PF00174">
    <property type="entry name" value="Oxidored_molyb"/>
    <property type="match status" value="1"/>
</dbReference>
<dbReference type="GO" id="GO:0030091">
    <property type="term" value="P:protein repair"/>
    <property type="evidence" value="ECO:0007669"/>
    <property type="project" value="UniProtKB-UniRule"/>
</dbReference>
<feature type="domain" description="Oxidoreductase molybdopterin-binding" evidence="6">
    <location>
        <begin position="101"/>
        <end position="257"/>
    </location>
</feature>
<comment type="catalytic activity">
    <reaction evidence="5">
        <text>L-methionyl-[protein] + a quinone + H2O = L-methionyl-(R)-S-oxide-[protein] + a quinol</text>
        <dbReference type="Rhea" id="RHEA:51296"/>
        <dbReference type="Rhea" id="RHEA-COMP:12313"/>
        <dbReference type="Rhea" id="RHEA-COMP:12314"/>
        <dbReference type="ChEBI" id="CHEBI:15377"/>
        <dbReference type="ChEBI" id="CHEBI:16044"/>
        <dbReference type="ChEBI" id="CHEBI:24646"/>
        <dbReference type="ChEBI" id="CHEBI:45764"/>
        <dbReference type="ChEBI" id="CHEBI:132124"/>
    </reaction>
</comment>
<dbReference type="GO" id="GO:0043546">
    <property type="term" value="F:molybdopterin cofactor binding"/>
    <property type="evidence" value="ECO:0007669"/>
    <property type="project" value="UniProtKB-UniRule"/>
</dbReference>
<evidence type="ECO:0000256" key="3">
    <source>
        <dbReference type="ARBA" id="ARBA00022729"/>
    </source>
</evidence>